<organism evidence="8 9">
    <name type="scientific">Comamonas odontotermitis</name>
    <dbReference type="NCBI Taxonomy" id="379895"/>
    <lineage>
        <taxon>Bacteria</taxon>
        <taxon>Pseudomonadati</taxon>
        <taxon>Pseudomonadota</taxon>
        <taxon>Betaproteobacteria</taxon>
        <taxon>Burkholderiales</taxon>
        <taxon>Comamonadaceae</taxon>
        <taxon>Comamonas</taxon>
    </lineage>
</organism>
<evidence type="ECO:0000256" key="7">
    <source>
        <dbReference type="SAM" id="MobiDB-lite"/>
    </source>
</evidence>
<evidence type="ECO:0000256" key="6">
    <source>
        <dbReference type="RuleBase" id="RU003567"/>
    </source>
</evidence>
<dbReference type="Proteomes" id="UP000562492">
    <property type="component" value="Unassembled WGS sequence"/>
</dbReference>
<evidence type="ECO:0000313" key="9">
    <source>
        <dbReference type="Proteomes" id="UP000562492"/>
    </source>
</evidence>
<accession>A0ABR6RH41</accession>
<name>A0ABR6RH41_9BURK</name>
<dbReference type="Gene3D" id="3.90.226.10">
    <property type="entry name" value="2-enoyl-CoA Hydratase, Chain A, domain 1"/>
    <property type="match status" value="1"/>
</dbReference>
<feature type="region of interest" description="Disordered" evidence="7">
    <location>
        <begin position="220"/>
        <end position="240"/>
    </location>
</feature>
<dbReference type="PANTHER" id="PTHR10381:SF70">
    <property type="entry name" value="ATP-DEPENDENT CLP PROTEASE PROTEOLYTIC SUBUNIT"/>
    <property type="match status" value="1"/>
</dbReference>
<evidence type="ECO:0000256" key="2">
    <source>
        <dbReference type="ARBA" id="ARBA00022490"/>
    </source>
</evidence>
<keyword evidence="9" id="KW-1185">Reference proteome</keyword>
<dbReference type="NCBIfam" id="NF045540">
    <property type="entry name" value="scaf_prot_MCP1"/>
    <property type="match status" value="1"/>
</dbReference>
<keyword evidence="2" id="KW-0963">Cytoplasm</keyword>
<dbReference type="PANTHER" id="PTHR10381">
    <property type="entry name" value="ATP-DEPENDENT CLP PROTEASE PROTEOLYTIC SUBUNIT"/>
    <property type="match status" value="1"/>
</dbReference>
<evidence type="ECO:0000256" key="3">
    <source>
        <dbReference type="ARBA" id="ARBA00022670"/>
    </source>
</evidence>
<evidence type="ECO:0000256" key="5">
    <source>
        <dbReference type="ARBA" id="ARBA00022825"/>
    </source>
</evidence>
<sequence>MSAAHTAPWYNIRQKTAVAAAASGVQSAAEVMIYGDIGESWWDETIAAKDFVRDIAALDVTELTVRINSYGGSVTDGVAIHNAIKRHKAHVITEVDGCAYSISSLIAQAGDKRRMAANALMMVHAPLIGVSGNAIYLRGAADLLDQTSVALVSSFVAKGVAEADIKAWLADGKDHYFTAEEALANGLIDEISDPLPIAASAHVREAAQARYSRHPVAVAQPRAATAVKQPKEPSMDKTENQAVQTPVAAAAPAAAAVPDAAAIRAAALREDTERRQSIAAQFAPFAAQEGVVALQRSCEDDVTITAVAAGQKLLAHMAQGASSVAGNVVVLQDEADKHRQAQTQALLARAGMVKQDAANPFRGYTLMELARASAGRAGLGSGDKMAVVGSAFTHATSDFPLLLSDVARRSLMQGYEEAAETFQLWTRAGTLTDFRESKRVSLGAFAGLDKVAEGAEYKYGTIGEGGQKVALATYGKLFSITRQAIINDDLGAFTAIPRAMGRAAIRTVGDMVYALLTGEPLMDEDGKTLFHADHKNLLTAAGISTDSVEAMQAAMALQETRDGHVTNIGMKYLLVPVSLRGTANVVRASEFAVGATAKNNTIPNIVRDTFEVVSDARLDKASKKAWYGAADQNMFDTVEVNYLDGNQTPYLEQKQGWHVDGTEFKVRIDAGVSPLDFRALAKNPGQ</sequence>
<dbReference type="SUPFAM" id="SSF52096">
    <property type="entry name" value="ClpP/crotonase"/>
    <property type="match status" value="1"/>
</dbReference>
<evidence type="ECO:0000256" key="4">
    <source>
        <dbReference type="ARBA" id="ARBA00022801"/>
    </source>
</evidence>
<dbReference type="GO" id="GO:0008233">
    <property type="term" value="F:peptidase activity"/>
    <property type="evidence" value="ECO:0007669"/>
    <property type="project" value="UniProtKB-KW"/>
</dbReference>
<comment type="similarity">
    <text evidence="1 6">Belongs to the peptidase S14 family.</text>
</comment>
<gene>
    <name evidence="8" type="ORF">HNP33_002548</name>
</gene>
<dbReference type="InterPro" id="IPR023562">
    <property type="entry name" value="ClpP/TepA"/>
</dbReference>
<dbReference type="InterPro" id="IPR029045">
    <property type="entry name" value="ClpP/crotonase-like_dom_sf"/>
</dbReference>
<dbReference type="Pfam" id="PF25209">
    <property type="entry name" value="Phage_capsid_4"/>
    <property type="match status" value="1"/>
</dbReference>
<keyword evidence="3 8" id="KW-0645">Protease</keyword>
<protein>
    <recommendedName>
        <fullName evidence="6">ATP-dependent Clp protease proteolytic subunit</fullName>
    </recommendedName>
</protein>
<comment type="caution">
    <text evidence="8">The sequence shown here is derived from an EMBL/GenBank/DDBJ whole genome shotgun (WGS) entry which is preliminary data.</text>
</comment>
<evidence type="ECO:0000313" key="8">
    <source>
        <dbReference type="EMBL" id="MBB6578466.1"/>
    </source>
</evidence>
<dbReference type="NCBIfam" id="NF045542">
    <property type="entry name" value="Clp_rel_HeadMat"/>
    <property type="match status" value="1"/>
</dbReference>
<keyword evidence="4" id="KW-0378">Hydrolase</keyword>
<dbReference type="CDD" id="cd07016">
    <property type="entry name" value="S14_ClpP_1"/>
    <property type="match status" value="1"/>
</dbReference>
<evidence type="ECO:0000256" key="1">
    <source>
        <dbReference type="ARBA" id="ARBA00007039"/>
    </source>
</evidence>
<dbReference type="RefSeq" id="WP_184708955.1">
    <property type="nucleotide sequence ID" value="NZ_JACHKZ010000015.1"/>
</dbReference>
<dbReference type="EMBL" id="JACHKZ010000015">
    <property type="protein sequence ID" value="MBB6578466.1"/>
    <property type="molecule type" value="Genomic_DNA"/>
</dbReference>
<reference evidence="8 9" key="1">
    <citation type="submission" date="2020-08" db="EMBL/GenBank/DDBJ databases">
        <title>Functional genomics of gut bacteria from endangered species of beetles.</title>
        <authorList>
            <person name="Carlos-Shanley C."/>
        </authorList>
    </citation>
    <scope>NUCLEOTIDE SEQUENCE [LARGE SCALE GENOMIC DNA]</scope>
    <source>
        <strain evidence="8 9">S00124</strain>
    </source>
</reference>
<dbReference type="InterPro" id="IPR001907">
    <property type="entry name" value="ClpP"/>
</dbReference>
<keyword evidence="5" id="KW-0720">Serine protease</keyword>
<feature type="compositionally biased region" description="Basic and acidic residues" evidence="7">
    <location>
        <begin position="229"/>
        <end position="239"/>
    </location>
</feature>
<proteinExistence type="inferred from homology"/>
<dbReference type="PRINTS" id="PR00127">
    <property type="entry name" value="CLPPROTEASEP"/>
</dbReference>
<dbReference type="Pfam" id="PF00574">
    <property type="entry name" value="CLP_protease"/>
    <property type="match status" value="1"/>
</dbReference>
<dbReference type="GO" id="GO:0006508">
    <property type="term" value="P:proteolysis"/>
    <property type="evidence" value="ECO:0007669"/>
    <property type="project" value="UniProtKB-KW"/>
</dbReference>